<dbReference type="KEGG" id="ati:AL072_20310"/>
<dbReference type="InterPro" id="IPR018060">
    <property type="entry name" value="HTH_AraC"/>
</dbReference>
<organism evidence="5 6">
    <name type="scientific">Azospirillum thiophilum</name>
    <dbReference type="NCBI Taxonomy" id="528244"/>
    <lineage>
        <taxon>Bacteria</taxon>
        <taxon>Pseudomonadati</taxon>
        <taxon>Pseudomonadota</taxon>
        <taxon>Alphaproteobacteria</taxon>
        <taxon>Rhodospirillales</taxon>
        <taxon>Azospirillaceae</taxon>
        <taxon>Azospirillum</taxon>
    </lineage>
</organism>
<keyword evidence="1" id="KW-0805">Transcription regulation</keyword>
<evidence type="ECO:0000259" key="4">
    <source>
        <dbReference type="PROSITE" id="PS01124"/>
    </source>
</evidence>
<keyword evidence="6" id="KW-1185">Reference proteome</keyword>
<evidence type="ECO:0000313" key="5">
    <source>
        <dbReference type="EMBL" id="ALG73819.1"/>
    </source>
</evidence>
<feature type="domain" description="HTH araC/xylS-type" evidence="4">
    <location>
        <begin position="191"/>
        <end position="286"/>
    </location>
</feature>
<dbReference type="InterPro" id="IPR009057">
    <property type="entry name" value="Homeodomain-like_sf"/>
</dbReference>
<feature type="signal peptide" evidence="3">
    <location>
        <begin position="1"/>
        <end position="24"/>
    </location>
</feature>
<keyword evidence="3" id="KW-0732">Signal</keyword>
<dbReference type="PANTHER" id="PTHR47893">
    <property type="entry name" value="REGULATORY PROTEIN PCHR"/>
    <property type="match status" value="1"/>
</dbReference>
<evidence type="ECO:0000256" key="1">
    <source>
        <dbReference type="ARBA" id="ARBA00023015"/>
    </source>
</evidence>
<dbReference type="Proteomes" id="UP000069935">
    <property type="component" value="Chromosome 3"/>
</dbReference>
<accession>A0AAC8W287</accession>
<dbReference type="SUPFAM" id="SSF46689">
    <property type="entry name" value="Homeodomain-like"/>
    <property type="match status" value="2"/>
</dbReference>
<reference evidence="5 6" key="2">
    <citation type="journal article" date="2016" name="Genome Announc.">
        <title>Complete Genome Sequence of a Strain of Azospirillum thiophilum Isolated from a Sulfide Spring.</title>
        <authorList>
            <person name="Fomenkov A."/>
            <person name="Vincze T."/>
            <person name="Grabovich M."/>
            <person name="Anton B.P."/>
            <person name="Dubinina G."/>
            <person name="Orlova M."/>
            <person name="Belousova E."/>
            <person name="Roberts R.J."/>
        </authorList>
    </citation>
    <scope>NUCLEOTIDE SEQUENCE [LARGE SCALE GENOMIC DNA]</scope>
    <source>
        <strain evidence="5 6">BV-S</strain>
    </source>
</reference>
<feature type="chain" id="PRO_5042114880" description="HTH araC/xylS-type domain-containing protein" evidence="3">
    <location>
        <begin position="25"/>
        <end position="286"/>
    </location>
</feature>
<keyword evidence="2" id="KW-0804">Transcription</keyword>
<dbReference type="GO" id="GO:0043565">
    <property type="term" value="F:sequence-specific DNA binding"/>
    <property type="evidence" value="ECO:0007669"/>
    <property type="project" value="InterPro"/>
</dbReference>
<dbReference type="PROSITE" id="PS01124">
    <property type="entry name" value="HTH_ARAC_FAMILY_2"/>
    <property type="match status" value="1"/>
</dbReference>
<reference evidence="6" key="1">
    <citation type="submission" date="2015-12" db="EMBL/GenBank/DDBJ databases">
        <title>Complete Genome Sequence of Azospirillum thiophilum BV-S.</title>
        <authorList>
            <person name="Fomenkov A."/>
            <person name="Vincze T."/>
            <person name="Grabovich M."/>
            <person name="Dubinina G."/>
            <person name="Orlova M."/>
            <person name="Belousova E."/>
            <person name="Roberts R.J."/>
        </authorList>
    </citation>
    <scope>NUCLEOTIDE SEQUENCE [LARGE SCALE GENOMIC DNA]</scope>
    <source>
        <strain evidence="6">BV-S</strain>
    </source>
</reference>
<dbReference type="Gene3D" id="1.10.10.60">
    <property type="entry name" value="Homeodomain-like"/>
    <property type="match status" value="2"/>
</dbReference>
<evidence type="ECO:0000313" key="6">
    <source>
        <dbReference type="Proteomes" id="UP000069935"/>
    </source>
</evidence>
<protein>
    <recommendedName>
        <fullName evidence="4">HTH araC/xylS-type domain-containing protein</fullName>
    </recommendedName>
</protein>
<dbReference type="PANTHER" id="PTHR47893:SF1">
    <property type="entry name" value="REGULATORY PROTEIN PCHR"/>
    <property type="match status" value="1"/>
</dbReference>
<dbReference type="SMART" id="SM00342">
    <property type="entry name" value="HTH_ARAC"/>
    <property type="match status" value="1"/>
</dbReference>
<dbReference type="InterPro" id="IPR053142">
    <property type="entry name" value="PchR_regulatory_protein"/>
</dbReference>
<gene>
    <name evidence="5" type="ORF">AL072_20310</name>
</gene>
<sequence>MRRHRTPCRVASFMTTASINIAVSAGLMQVGAGAALDETVAPGLKLGLVISGRFGLRVDCRDEVALAGPSLCLLLGDRPFVAHHDFPTGEALRYVTVALDSATLHGLLGEDAERLSAGAGGTGARVHVGRADRAVCALGMQISACPFKGGVRQTYLAAKALELVATVTGGLLAGGEDRARRLAGADLERLHDARRIILQAPGQAPSLAALARQVGLNVRKLTDGFRRCFGCSVADFIAEHRLQEAFRMLSSGEVGVAEAAYRVGYTPNHFTSAFRKRFGMPPSRLR</sequence>
<proteinExistence type="predicted"/>
<evidence type="ECO:0000256" key="2">
    <source>
        <dbReference type="ARBA" id="ARBA00023163"/>
    </source>
</evidence>
<dbReference type="AlphaFoldDB" id="A0AAC8W287"/>
<name>A0AAC8W287_9PROT</name>
<dbReference type="Pfam" id="PF12833">
    <property type="entry name" value="HTH_18"/>
    <property type="match status" value="1"/>
</dbReference>
<dbReference type="GO" id="GO:0003700">
    <property type="term" value="F:DNA-binding transcription factor activity"/>
    <property type="evidence" value="ECO:0007669"/>
    <property type="project" value="InterPro"/>
</dbReference>
<dbReference type="EMBL" id="CP012403">
    <property type="protein sequence ID" value="ALG73819.1"/>
    <property type="molecule type" value="Genomic_DNA"/>
</dbReference>
<evidence type="ECO:0000256" key="3">
    <source>
        <dbReference type="SAM" id="SignalP"/>
    </source>
</evidence>